<dbReference type="CDD" id="cd07812">
    <property type="entry name" value="SRPBCC"/>
    <property type="match status" value="1"/>
</dbReference>
<accession>A0A840X9F1</accession>
<evidence type="ECO:0000313" key="1">
    <source>
        <dbReference type="EMBL" id="MBB5617715.1"/>
    </source>
</evidence>
<comment type="caution">
    <text evidence="1">The sequence shown here is derived from an EMBL/GenBank/DDBJ whole genome shotgun (WGS) entry which is preliminary data.</text>
</comment>
<dbReference type="Gene3D" id="3.30.530.20">
    <property type="match status" value="1"/>
</dbReference>
<dbReference type="AlphaFoldDB" id="A0A840X9F1"/>
<name>A0A840X9F1_9MICO</name>
<sequence>MGTRAIRVETVIAADIETVWRLTQEPMAHARWDARFSRIVPTERGADGRWRFRYERRMLIRTIRGTGIALGTRDGADGARTSALRFTTSDRLSPLSDGRGFWRYEPVNGGVRFITGYDYAPGWGSLLDRVLVRPLVAWMTACSFARLRCWAERGEEPERWPLWRMVLPGRRDRPRARDCVWSIGRPEALRDAPATLVGLEAP</sequence>
<dbReference type="SUPFAM" id="SSF55961">
    <property type="entry name" value="Bet v1-like"/>
    <property type="match status" value="1"/>
</dbReference>
<dbReference type="EMBL" id="JACHBS010000001">
    <property type="protein sequence ID" value="MBB5617715.1"/>
    <property type="molecule type" value="Genomic_DNA"/>
</dbReference>
<evidence type="ECO:0000313" key="2">
    <source>
        <dbReference type="Proteomes" id="UP000552883"/>
    </source>
</evidence>
<dbReference type="InterPro" id="IPR019587">
    <property type="entry name" value="Polyketide_cyclase/dehydratase"/>
</dbReference>
<dbReference type="Pfam" id="PF10604">
    <property type="entry name" value="Polyketide_cyc2"/>
    <property type="match status" value="1"/>
</dbReference>
<proteinExistence type="predicted"/>
<dbReference type="OrthoDB" id="6199084at2"/>
<gene>
    <name evidence="1" type="ORF">BJ959_001211</name>
</gene>
<protein>
    <recommendedName>
        <fullName evidence="3">Polyketide cyclase / dehydrase and lipid transport</fullName>
    </recommendedName>
</protein>
<dbReference type="Proteomes" id="UP000552883">
    <property type="component" value="Unassembled WGS sequence"/>
</dbReference>
<evidence type="ECO:0008006" key="3">
    <source>
        <dbReference type="Google" id="ProtNLM"/>
    </source>
</evidence>
<organism evidence="1 2">
    <name type="scientific">Microcella frigidaquae</name>
    <dbReference type="NCBI Taxonomy" id="424758"/>
    <lineage>
        <taxon>Bacteria</taxon>
        <taxon>Bacillati</taxon>
        <taxon>Actinomycetota</taxon>
        <taxon>Actinomycetes</taxon>
        <taxon>Micrococcales</taxon>
        <taxon>Microbacteriaceae</taxon>
        <taxon>Microcella</taxon>
    </lineage>
</organism>
<dbReference type="InterPro" id="IPR023393">
    <property type="entry name" value="START-like_dom_sf"/>
</dbReference>
<dbReference type="RefSeq" id="WP_153983008.1">
    <property type="nucleotide sequence ID" value="NZ_BAAANZ010000006.1"/>
</dbReference>
<reference evidence="1 2" key="1">
    <citation type="submission" date="2020-08" db="EMBL/GenBank/DDBJ databases">
        <title>Sequencing the genomes of 1000 actinobacteria strains.</title>
        <authorList>
            <person name="Klenk H.-P."/>
        </authorList>
    </citation>
    <scope>NUCLEOTIDE SEQUENCE [LARGE SCALE GENOMIC DNA]</scope>
    <source>
        <strain evidence="1 2">DSM 23889</strain>
    </source>
</reference>
<keyword evidence="2" id="KW-1185">Reference proteome</keyword>